<reference evidence="1" key="1">
    <citation type="submission" date="2020-07" db="EMBL/GenBank/DDBJ databases">
        <title>Clarias magur genome sequencing, assembly and annotation.</title>
        <authorList>
            <person name="Kushwaha B."/>
            <person name="Kumar R."/>
            <person name="Das P."/>
            <person name="Joshi C.G."/>
            <person name="Kumar D."/>
            <person name="Nagpure N.S."/>
            <person name="Pandey M."/>
            <person name="Agarwal S."/>
            <person name="Srivastava S."/>
            <person name="Singh M."/>
            <person name="Sahoo L."/>
            <person name="Jayasankar P."/>
            <person name="Meher P.K."/>
            <person name="Koringa P.G."/>
            <person name="Iquebal M.A."/>
            <person name="Das S.P."/>
            <person name="Bit A."/>
            <person name="Patnaik S."/>
            <person name="Patel N."/>
            <person name="Shah T.M."/>
            <person name="Hinsu A."/>
            <person name="Jena J.K."/>
        </authorList>
    </citation>
    <scope>NUCLEOTIDE SEQUENCE</scope>
    <source>
        <strain evidence="1">CIFAMagur01</strain>
        <tissue evidence="1">Testis</tissue>
    </source>
</reference>
<name>A0A8J4XGD0_CLAMG</name>
<organism evidence="1 2">
    <name type="scientific">Clarias magur</name>
    <name type="common">Asian catfish</name>
    <name type="synonym">Macropteronotus magur</name>
    <dbReference type="NCBI Taxonomy" id="1594786"/>
    <lineage>
        <taxon>Eukaryota</taxon>
        <taxon>Metazoa</taxon>
        <taxon>Chordata</taxon>
        <taxon>Craniata</taxon>
        <taxon>Vertebrata</taxon>
        <taxon>Euteleostomi</taxon>
        <taxon>Actinopterygii</taxon>
        <taxon>Neopterygii</taxon>
        <taxon>Teleostei</taxon>
        <taxon>Ostariophysi</taxon>
        <taxon>Siluriformes</taxon>
        <taxon>Clariidae</taxon>
        <taxon>Clarias</taxon>
    </lineage>
</organism>
<dbReference type="Proteomes" id="UP000727407">
    <property type="component" value="Unassembled WGS sequence"/>
</dbReference>
<evidence type="ECO:0000313" key="1">
    <source>
        <dbReference type="EMBL" id="KAF5908340.1"/>
    </source>
</evidence>
<dbReference type="AlphaFoldDB" id="A0A8J4XGD0"/>
<comment type="caution">
    <text evidence="1">The sequence shown here is derived from an EMBL/GenBank/DDBJ whole genome shotgun (WGS) entry which is preliminary data.</text>
</comment>
<gene>
    <name evidence="1" type="ORF">DAT39_001877</name>
</gene>
<keyword evidence="2" id="KW-1185">Reference proteome</keyword>
<dbReference type="EMBL" id="QNUK01000013">
    <property type="protein sequence ID" value="KAF5908340.1"/>
    <property type="molecule type" value="Genomic_DNA"/>
</dbReference>
<sequence>MACLHRSPKSKPGRKDEAYVGFARGRLRVQHFTRPPHSECSSSKDIRFRHDAKDLQCATKHADGESATAIRKLILDQQSPSYSSLNSPKKVKQLFELMFQPLMRQSSFLLARTTVYE</sequence>
<protein>
    <submittedName>
        <fullName evidence="1">Uncharacterized protein</fullName>
    </submittedName>
</protein>
<evidence type="ECO:0000313" key="2">
    <source>
        <dbReference type="Proteomes" id="UP000727407"/>
    </source>
</evidence>
<proteinExistence type="predicted"/>
<accession>A0A8J4XGD0</accession>